<evidence type="ECO:0000313" key="1">
    <source>
        <dbReference type="EMBL" id="ARJ26106.1"/>
    </source>
</evidence>
<name>A0A1W6AJR6_BACMY</name>
<dbReference type="InterPro" id="IPR018330">
    <property type="entry name" value="RecT_fam"/>
</dbReference>
<keyword evidence="1" id="KW-0614">Plasmid</keyword>
<reference evidence="1 2" key="1">
    <citation type="submission" date="2017-04" db="EMBL/GenBank/DDBJ databases">
        <title>The Characteristic of a Fine Plant Growth-Promoting Rhizobacteria Bacillus mycoides Gnyt1 and its Whole Genome Sequencing Analysis.</title>
        <authorList>
            <person name="Li J.H."/>
            <person name="Yao T."/>
        </authorList>
    </citation>
    <scope>NUCLEOTIDE SEQUENCE [LARGE SCALE GENOMIC DNA]</scope>
    <source>
        <strain evidence="1 2">Gnyt1</strain>
        <plasmid evidence="2">Plasmid unnamed7</plasmid>
    </source>
</reference>
<dbReference type="NCBIfam" id="TIGR00616">
    <property type="entry name" value="rect"/>
    <property type="match status" value="1"/>
</dbReference>
<proteinExistence type="predicted"/>
<geneLocation type="plasmid" evidence="1 2">
    <name>unnamed7</name>
</geneLocation>
<dbReference type="Pfam" id="PF03837">
    <property type="entry name" value="RecT"/>
    <property type="match status" value="1"/>
</dbReference>
<dbReference type="GO" id="GO:0003677">
    <property type="term" value="F:DNA binding"/>
    <property type="evidence" value="ECO:0007669"/>
    <property type="project" value="InterPro"/>
</dbReference>
<protein>
    <recommendedName>
        <fullName evidence="3">Recombinase RecT</fullName>
    </recommendedName>
</protein>
<organism evidence="1 2">
    <name type="scientific">Bacillus mycoides</name>
    <dbReference type="NCBI Taxonomy" id="1405"/>
    <lineage>
        <taxon>Bacteria</taxon>
        <taxon>Bacillati</taxon>
        <taxon>Bacillota</taxon>
        <taxon>Bacilli</taxon>
        <taxon>Bacillales</taxon>
        <taxon>Bacillaceae</taxon>
        <taxon>Bacillus</taxon>
        <taxon>Bacillus cereus group</taxon>
    </lineage>
</organism>
<dbReference type="InterPro" id="IPR004590">
    <property type="entry name" value="ssDNA_annealing_RecT"/>
</dbReference>
<dbReference type="Proteomes" id="UP000192932">
    <property type="component" value="Plasmid unnamed7"/>
</dbReference>
<dbReference type="RefSeq" id="WP_085313773.1">
    <property type="nucleotide sequence ID" value="NZ_CP020750.1"/>
</dbReference>
<dbReference type="EMBL" id="CP020750">
    <property type="protein sequence ID" value="ARJ26106.1"/>
    <property type="molecule type" value="Genomic_DNA"/>
</dbReference>
<evidence type="ECO:0000313" key="2">
    <source>
        <dbReference type="Proteomes" id="UP000192932"/>
    </source>
</evidence>
<dbReference type="AlphaFoldDB" id="A0A1W6AJR6"/>
<sequence>MTNQVTAAPNTDKVIGNFTKSELDTIRNTIAFGTTKEQFALFVQTCVNSGLNPFLNHVHCIVYNTKDKGPTMSIQIAVEGILSLARKSDGYKGVDVQLVHENDEFKFNGTNKELVHSVGFPRGKVIGGYSIAKREGFDDVVVLMEANEVEHMKNGRNSNMWKSWFNDMFKKHLIKRAAKQQYGIEIAEDEPISSNPVDETPSYERVDITPNKPNQIQVEESETVDPEEVLKNKWEEINTKLKGFGMTKNDLKAIITEKFNKKPTELTLQQIAALSKFIDLEHTKRQKQSEVVVEQVEVIEVIAEEPAQEEIDFENMEMDIA</sequence>
<accession>A0A1W6AJR6</accession>
<evidence type="ECO:0008006" key="3">
    <source>
        <dbReference type="Google" id="ProtNLM"/>
    </source>
</evidence>
<dbReference type="GO" id="GO:0006259">
    <property type="term" value="P:DNA metabolic process"/>
    <property type="evidence" value="ECO:0007669"/>
    <property type="project" value="InterPro"/>
</dbReference>
<gene>
    <name evidence="1" type="ORF">B7492_34320</name>
</gene>